<dbReference type="GO" id="GO:0051082">
    <property type="term" value="F:unfolded protein binding"/>
    <property type="evidence" value="ECO:0007669"/>
    <property type="project" value="TreeGrafter"/>
</dbReference>
<dbReference type="InterPro" id="IPR008271">
    <property type="entry name" value="Ser/Thr_kinase_AS"/>
</dbReference>
<evidence type="ECO:0000313" key="14">
    <source>
        <dbReference type="EMBL" id="KNC54557.1"/>
    </source>
</evidence>
<dbReference type="FunFam" id="3.30.200.20:FF:000077">
    <property type="entry name" value="Putative Serine/threonine-protein kinase/endoribonuclease IRE1"/>
    <property type="match status" value="1"/>
</dbReference>
<dbReference type="SUPFAM" id="SSF50998">
    <property type="entry name" value="Quinoprotein alcohol dehydrogenase-like"/>
    <property type="match status" value="1"/>
</dbReference>
<keyword evidence="8" id="KW-0418">Kinase</keyword>
<keyword evidence="7" id="KW-0547">Nucleotide-binding</keyword>
<dbReference type="InterPro" id="IPR045133">
    <property type="entry name" value="IRE1/2-like"/>
</dbReference>
<dbReference type="Gene3D" id="1.20.1440.180">
    <property type="entry name" value="KEN domain"/>
    <property type="match status" value="1"/>
</dbReference>
<feature type="compositionally biased region" description="Basic and acidic residues" evidence="11">
    <location>
        <begin position="831"/>
        <end position="842"/>
    </location>
</feature>
<keyword evidence="10" id="KW-0472">Membrane</keyword>
<keyword evidence="9" id="KW-0067">ATP-binding</keyword>
<evidence type="ECO:0000256" key="8">
    <source>
        <dbReference type="ARBA" id="ARBA00022777"/>
    </source>
</evidence>
<feature type="domain" description="KEN" evidence="13">
    <location>
        <begin position="763"/>
        <end position="966"/>
    </location>
</feature>
<gene>
    <name evidence="14" type="ORF">AMSG_10407</name>
</gene>
<name>A0A0L0DQI1_THETB</name>
<feature type="domain" description="Protein kinase" evidence="12">
    <location>
        <begin position="507"/>
        <end position="760"/>
    </location>
</feature>
<dbReference type="PROSITE" id="PS00108">
    <property type="entry name" value="PROTEIN_KINASE_ST"/>
    <property type="match status" value="1"/>
</dbReference>
<dbReference type="EMBL" id="GL349491">
    <property type="protein sequence ID" value="KNC54557.1"/>
    <property type="molecule type" value="Genomic_DNA"/>
</dbReference>
<reference evidence="14 15" key="1">
    <citation type="submission" date="2010-05" db="EMBL/GenBank/DDBJ databases">
        <title>The Genome Sequence of Thecamonas trahens ATCC 50062.</title>
        <authorList>
            <consortium name="The Broad Institute Genome Sequencing Platform"/>
            <person name="Russ C."/>
            <person name="Cuomo C."/>
            <person name="Shea T."/>
            <person name="Young S.K."/>
            <person name="Zeng Q."/>
            <person name="Koehrsen M."/>
            <person name="Haas B."/>
            <person name="Borodovsky M."/>
            <person name="Guigo R."/>
            <person name="Alvarado L."/>
            <person name="Berlin A."/>
            <person name="Bochicchio J."/>
            <person name="Borenstein D."/>
            <person name="Chapman S."/>
            <person name="Chen Z."/>
            <person name="Freedman E."/>
            <person name="Gellesch M."/>
            <person name="Goldberg J."/>
            <person name="Griggs A."/>
            <person name="Gujja S."/>
            <person name="Heilman E."/>
            <person name="Heiman D."/>
            <person name="Hepburn T."/>
            <person name="Howarth C."/>
            <person name="Jen D."/>
            <person name="Larson L."/>
            <person name="Mehta T."/>
            <person name="Park D."/>
            <person name="Pearson M."/>
            <person name="Roberts A."/>
            <person name="Saif S."/>
            <person name="Shenoy N."/>
            <person name="Sisk P."/>
            <person name="Stolte C."/>
            <person name="Sykes S."/>
            <person name="Thomson T."/>
            <person name="Walk T."/>
            <person name="White J."/>
            <person name="Yandava C."/>
            <person name="Burger G."/>
            <person name="Gray M.W."/>
            <person name="Holland P.W.H."/>
            <person name="King N."/>
            <person name="Lang F.B.F."/>
            <person name="Roger A.J."/>
            <person name="Ruiz-Trillo I."/>
            <person name="Lander E."/>
            <person name="Nusbaum C."/>
        </authorList>
    </citation>
    <scope>NUCLEOTIDE SEQUENCE [LARGE SCALE GENOMIC DNA]</scope>
    <source>
        <strain evidence="14 15">ATCC 50062</strain>
    </source>
</reference>
<keyword evidence="5" id="KW-0812">Transmembrane</keyword>
<dbReference type="GeneID" id="25568636"/>
<dbReference type="GO" id="GO:1990604">
    <property type="term" value="C:IRE1-TRAF2-ASK1 complex"/>
    <property type="evidence" value="ECO:0007669"/>
    <property type="project" value="TreeGrafter"/>
</dbReference>
<dbReference type="GO" id="GO:0036498">
    <property type="term" value="P:IRE1-mediated unfolded protein response"/>
    <property type="evidence" value="ECO:0007669"/>
    <property type="project" value="TreeGrafter"/>
</dbReference>
<dbReference type="GO" id="GO:0006397">
    <property type="term" value="P:mRNA processing"/>
    <property type="evidence" value="ECO:0007669"/>
    <property type="project" value="InterPro"/>
</dbReference>
<dbReference type="EC" id="2.7.11.1" evidence="2"/>
<evidence type="ECO:0000256" key="4">
    <source>
        <dbReference type="ARBA" id="ARBA00022679"/>
    </source>
</evidence>
<feature type="region of interest" description="Disordered" evidence="11">
    <location>
        <begin position="1"/>
        <end position="35"/>
    </location>
</feature>
<dbReference type="PANTHER" id="PTHR13954:SF6">
    <property type="entry name" value="NON-SPECIFIC SERINE_THREONINE PROTEIN KINASE"/>
    <property type="match status" value="1"/>
</dbReference>
<dbReference type="OrthoDB" id="63989at2759"/>
<evidence type="ECO:0000256" key="1">
    <source>
        <dbReference type="ARBA" id="ARBA00004479"/>
    </source>
</evidence>
<evidence type="ECO:0000256" key="7">
    <source>
        <dbReference type="ARBA" id="ARBA00022741"/>
    </source>
</evidence>
<dbReference type="Gene3D" id="3.30.200.20">
    <property type="entry name" value="Phosphorylase Kinase, domain 1"/>
    <property type="match status" value="1"/>
</dbReference>
<dbReference type="STRING" id="461836.A0A0L0DQI1"/>
<feature type="region of interest" description="Disordered" evidence="11">
    <location>
        <begin position="964"/>
        <end position="992"/>
    </location>
</feature>
<keyword evidence="10" id="KW-1133">Transmembrane helix</keyword>
<dbReference type="eggNOG" id="KOG1027">
    <property type="taxonomic scope" value="Eukaryota"/>
</dbReference>
<feature type="compositionally biased region" description="Pro residues" evidence="11">
    <location>
        <begin position="966"/>
        <end position="980"/>
    </location>
</feature>
<organism evidence="14 15">
    <name type="scientific">Thecamonas trahens ATCC 50062</name>
    <dbReference type="NCBI Taxonomy" id="461836"/>
    <lineage>
        <taxon>Eukaryota</taxon>
        <taxon>Apusozoa</taxon>
        <taxon>Apusomonadida</taxon>
        <taxon>Apusomonadidae</taxon>
        <taxon>Thecamonas</taxon>
    </lineage>
</organism>
<evidence type="ECO:0000256" key="10">
    <source>
        <dbReference type="ARBA" id="ARBA00022989"/>
    </source>
</evidence>
<accession>A0A0L0DQI1</accession>
<evidence type="ECO:0000256" key="2">
    <source>
        <dbReference type="ARBA" id="ARBA00012513"/>
    </source>
</evidence>
<protein>
    <recommendedName>
        <fullName evidence="2">non-specific serine/threonine protein kinase</fullName>
        <ecNumber evidence="2">2.7.11.1</ecNumber>
    </recommendedName>
</protein>
<dbReference type="RefSeq" id="XP_013753572.1">
    <property type="nucleotide sequence ID" value="XM_013898118.1"/>
</dbReference>
<dbReference type="PROSITE" id="PS51392">
    <property type="entry name" value="KEN"/>
    <property type="match status" value="1"/>
</dbReference>
<evidence type="ECO:0000256" key="3">
    <source>
        <dbReference type="ARBA" id="ARBA00022527"/>
    </source>
</evidence>
<feature type="compositionally biased region" description="Low complexity" evidence="11">
    <location>
        <begin position="843"/>
        <end position="870"/>
    </location>
</feature>
<evidence type="ECO:0000259" key="13">
    <source>
        <dbReference type="PROSITE" id="PS51392"/>
    </source>
</evidence>
<proteinExistence type="predicted"/>
<dbReference type="InterPro" id="IPR010513">
    <property type="entry name" value="KEN_dom"/>
</dbReference>
<dbReference type="PROSITE" id="PS50011">
    <property type="entry name" value="PROTEIN_KINASE_DOM"/>
    <property type="match status" value="1"/>
</dbReference>
<feature type="region of interest" description="Disordered" evidence="11">
    <location>
        <begin position="352"/>
        <end position="372"/>
    </location>
</feature>
<dbReference type="Pfam" id="PF00069">
    <property type="entry name" value="Pkinase"/>
    <property type="match status" value="1"/>
</dbReference>
<dbReference type="InterPro" id="IPR011047">
    <property type="entry name" value="Quinoprotein_ADH-like_sf"/>
</dbReference>
<keyword evidence="6" id="KW-0732">Signal</keyword>
<evidence type="ECO:0000256" key="6">
    <source>
        <dbReference type="ARBA" id="ARBA00022729"/>
    </source>
</evidence>
<evidence type="ECO:0000313" key="15">
    <source>
        <dbReference type="Proteomes" id="UP000054408"/>
    </source>
</evidence>
<dbReference type="Gene3D" id="1.10.510.10">
    <property type="entry name" value="Transferase(Phosphotransferase) domain 1"/>
    <property type="match status" value="1"/>
</dbReference>
<evidence type="ECO:0000256" key="5">
    <source>
        <dbReference type="ARBA" id="ARBA00022692"/>
    </source>
</evidence>
<evidence type="ECO:0000256" key="9">
    <source>
        <dbReference type="ARBA" id="ARBA00022840"/>
    </source>
</evidence>
<dbReference type="Proteomes" id="UP000054408">
    <property type="component" value="Unassembled WGS sequence"/>
</dbReference>
<feature type="compositionally biased region" description="Low complexity" evidence="11">
    <location>
        <begin position="1"/>
        <end position="22"/>
    </location>
</feature>
<dbReference type="InterPro" id="IPR038357">
    <property type="entry name" value="KEN_sf"/>
</dbReference>
<dbReference type="Gene3D" id="2.130.10.10">
    <property type="entry name" value="YVTN repeat-like/Quinoprotein amine dehydrogenase"/>
    <property type="match status" value="1"/>
</dbReference>
<dbReference type="GO" id="GO:0004674">
    <property type="term" value="F:protein serine/threonine kinase activity"/>
    <property type="evidence" value="ECO:0007669"/>
    <property type="project" value="UniProtKB-KW"/>
</dbReference>
<sequence length="992" mass="104061">MMGSMAAASSASGPSPSSSSSSSPPPSPSPSLPHTLLPGLDGASLFSYTHGTGLSKLPFAAPRLVQETPFVDSNDLMYLGSRAATIYAVDLETLAVSRVGSAASAAGTSAADSGARSLFVAVETMTISVVDAHTGLPYSNVSLGTISPSLDLASLASLGTDLPPLTLDALLADATRPIIYTDLSGLLHCIDRSTGYVLWSVELPATVVSSFYLSPAVGAVLRLTPLNKLGVHCLRDQCYTGSFALVSPSTATGTTPSSHLVAPADTSGLVLVGGSPASGLWADDNGAFVRFADGDGAGSIDTGSLFDDLNGEPSPPHSGSGGGLVPYSPDGFHCAPDSPSFPGCLTGAWQTAPSSPATSAGELGPGFPSLPGEGDNAMPYNATAADLVLALVRKAPTQLAVAAAALLLLLVVLAARTVQNRSLPLQPQPDTLAPLTATDYTDEPDSASSMGSSLLASIYARTNSNNSSGAAGSSVPSAVVDAWNGQDELVQVGGSEATTWRIGDITFDTDAVLGKGSHGTVVFRGDIGGRQVAVKRMLAEFYEVASKEVGLLMASDLHPNVVSYYGRKMDAQFVYIALEECACSLASAMTSGMISDMPLELKRKLLFEAASGVAFLHSLGIVHRDVKPQNILLAKDWTAKVADFGLGAELDRGRSSFDTHTAGTLGWLAPEALAGERCTRAVDVFGLGCVAYYVLTNGDHPFGSRYERDWAILNAAPSLDAVASDPARGGHEAVALVSRMVARSRDARITAAQALASPFFWNTRKRLDFLMEASDRVEIDYQDHGAAGRVVRLLEARAADVFDLDLVVRPPRPADSSDRPRSLFTPATPSRADRSSSWRTRDAGPPGFAPSHSPHSSSSPKKKTPSPAAPRRGWMAVLAPELIINLGKYRKYDPRSLRDLLRVMRNKGRHYRDLPPELKAVLGDYPDGYYAYFLRKFPRLLVVVWEVVVEEFGVDADPAFDQYVAKPPPPASSSPAPAPLPVSRSNATPSAP</sequence>
<dbReference type="GO" id="GO:0004521">
    <property type="term" value="F:RNA endonuclease activity"/>
    <property type="evidence" value="ECO:0007669"/>
    <property type="project" value="InterPro"/>
</dbReference>
<dbReference type="InterPro" id="IPR000719">
    <property type="entry name" value="Prot_kinase_dom"/>
</dbReference>
<feature type="region of interest" description="Disordered" evidence="11">
    <location>
        <begin position="424"/>
        <end position="448"/>
    </location>
</feature>
<dbReference type="InterPro" id="IPR015943">
    <property type="entry name" value="WD40/YVTN_repeat-like_dom_sf"/>
</dbReference>
<dbReference type="InterPro" id="IPR011009">
    <property type="entry name" value="Kinase-like_dom_sf"/>
</dbReference>
<keyword evidence="15" id="KW-1185">Reference proteome</keyword>
<dbReference type="GO" id="GO:0005524">
    <property type="term" value="F:ATP binding"/>
    <property type="evidence" value="ECO:0007669"/>
    <property type="project" value="UniProtKB-KW"/>
</dbReference>
<dbReference type="Pfam" id="PF06479">
    <property type="entry name" value="Ribonuc_2-5A"/>
    <property type="match status" value="1"/>
</dbReference>
<keyword evidence="4" id="KW-0808">Transferase</keyword>
<dbReference type="SUPFAM" id="SSF56112">
    <property type="entry name" value="Protein kinase-like (PK-like)"/>
    <property type="match status" value="1"/>
</dbReference>
<comment type="subcellular location">
    <subcellularLocation>
        <location evidence="1">Membrane</location>
        <topology evidence="1">Single-pass type I membrane protein</topology>
    </subcellularLocation>
</comment>
<keyword evidence="3" id="KW-0723">Serine/threonine-protein kinase</keyword>
<dbReference type="SMART" id="SM00220">
    <property type="entry name" value="S_TKc"/>
    <property type="match status" value="1"/>
</dbReference>
<evidence type="ECO:0000259" key="12">
    <source>
        <dbReference type="PROSITE" id="PS50011"/>
    </source>
</evidence>
<dbReference type="AlphaFoldDB" id="A0A0L0DQI1"/>
<feature type="region of interest" description="Disordered" evidence="11">
    <location>
        <begin position="809"/>
        <end position="870"/>
    </location>
</feature>
<dbReference type="SMART" id="SM00580">
    <property type="entry name" value="PUG"/>
    <property type="match status" value="1"/>
</dbReference>
<feature type="compositionally biased region" description="Polar residues" evidence="11">
    <location>
        <begin position="983"/>
        <end position="992"/>
    </location>
</feature>
<dbReference type="PANTHER" id="PTHR13954">
    <property type="entry name" value="IRE1-RELATED"/>
    <property type="match status" value="1"/>
</dbReference>
<evidence type="ECO:0000256" key="11">
    <source>
        <dbReference type="SAM" id="MobiDB-lite"/>
    </source>
</evidence>